<dbReference type="GO" id="GO:0003735">
    <property type="term" value="F:structural constituent of ribosome"/>
    <property type="evidence" value="ECO:0007669"/>
    <property type="project" value="UniProtKB-UniRule"/>
</dbReference>
<dbReference type="GO" id="GO:0006412">
    <property type="term" value="P:translation"/>
    <property type="evidence" value="ECO:0007669"/>
    <property type="project" value="InterPro"/>
</dbReference>
<evidence type="ECO:0000256" key="5">
    <source>
        <dbReference type="RuleBase" id="RU003823"/>
    </source>
</evidence>
<gene>
    <name evidence="7" type="ORF">B0T18DRAFT_331753</name>
</gene>
<keyword evidence="3 4" id="KW-0687">Ribonucleoprotein</keyword>
<accession>A0AA40EKF5</accession>
<evidence type="ECO:0000256" key="3">
    <source>
        <dbReference type="ARBA" id="ARBA00023274"/>
    </source>
</evidence>
<dbReference type="GO" id="GO:1990904">
    <property type="term" value="C:ribonucleoprotein complex"/>
    <property type="evidence" value="ECO:0007669"/>
    <property type="project" value="UniProtKB-UniRule"/>
</dbReference>
<dbReference type="PROSITE" id="PS50881">
    <property type="entry name" value="S5_DSRBD"/>
    <property type="match status" value="1"/>
</dbReference>
<evidence type="ECO:0000256" key="2">
    <source>
        <dbReference type="ARBA" id="ARBA00022980"/>
    </source>
</evidence>
<dbReference type="AlphaFoldDB" id="A0AA40EKF5"/>
<organism evidence="7 8">
    <name type="scientific">Schizothecium vesticola</name>
    <dbReference type="NCBI Taxonomy" id="314040"/>
    <lineage>
        <taxon>Eukaryota</taxon>
        <taxon>Fungi</taxon>
        <taxon>Dikarya</taxon>
        <taxon>Ascomycota</taxon>
        <taxon>Pezizomycotina</taxon>
        <taxon>Sordariomycetes</taxon>
        <taxon>Sordariomycetidae</taxon>
        <taxon>Sordariales</taxon>
        <taxon>Schizotheciaceae</taxon>
        <taxon>Schizothecium</taxon>
    </lineage>
</organism>
<comment type="caution">
    <text evidence="7">The sequence shown here is derived from an EMBL/GenBank/DDBJ whole genome shotgun (WGS) entry which is preliminary data.</text>
</comment>
<evidence type="ECO:0000256" key="1">
    <source>
        <dbReference type="ARBA" id="ARBA00008945"/>
    </source>
</evidence>
<evidence type="ECO:0000313" key="7">
    <source>
        <dbReference type="EMBL" id="KAK0740914.1"/>
    </source>
</evidence>
<dbReference type="GO" id="GO:0005840">
    <property type="term" value="C:ribosome"/>
    <property type="evidence" value="ECO:0007669"/>
    <property type="project" value="UniProtKB-KW"/>
</dbReference>
<keyword evidence="8" id="KW-1185">Reference proteome</keyword>
<evidence type="ECO:0000256" key="4">
    <source>
        <dbReference type="PROSITE-ProRule" id="PRU00268"/>
    </source>
</evidence>
<dbReference type="FunFam" id="3.30.230.10:FF:000002">
    <property type="entry name" value="30S ribosomal protein S5"/>
    <property type="match status" value="1"/>
</dbReference>
<dbReference type="Proteomes" id="UP001172155">
    <property type="component" value="Unassembled WGS sequence"/>
</dbReference>
<dbReference type="InterPro" id="IPR013810">
    <property type="entry name" value="Ribosomal_uS5_N"/>
</dbReference>
<dbReference type="Gene3D" id="3.30.230.10">
    <property type="match status" value="1"/>
</dbReference>
<dbReference type="InterPro" id="IPR020568">
    <property type="entry name" value="Ribosomal_Su5_D2-typ_SF"/>
</dbReference>
<sequence length="476" mass="53143">MSATRPIARSLLSRRLACSLTPTTSSPAAPLSRPPQACHALHTSAHLAARRRPRFANVSAANMGLIDNSWSQEKIDKFTAEKFTRYSPEEMEVLREQLSSEQLEALKAGEAAVDPQDLTVQGALRTDPYRMPYIDDFRDIQPIIDRRPRTQPPPDPMARFMNLDEFTQDLVEWSRKFEVGDKRQKLKRLEEFAPPEWQAKPEKQWPENVKREAHDKYTGYLTIEAAKSQEDVNAGGSGSGPTDADILEYVLERSIMTDNNLQSQSFLAPALPRKVPGVAGHYKTSTDELDVEGIYQGLKARTGMSVKQITSMTLKTVDVNFVSNQTRLGKIPSVRVTMIAGNKEGWLGVGVAKGGDIRAGSQMATLKAIENMQPIRRYEDRTVYGNIKAKISGTVVELYARPPGFGLRIPHRLFEMARAVGIRDLAARIPRSRNGHNTIMAAFHALTHQPDPEEIARGRGKKLVDVRKVYYGGNVQ</sequence>
<dbReference type="EMBL" id="JAUKUD010000006">
    <property type="protein sequence ID" value="KAK0740914.1"/>
    <property type="molecule type" value="Genomic_DNA"/>
</dbReference>
<comment type="similarity">
    <text evidence="1 5">Belongs to the universal ribosomal protein uS5 family.</text>
</comment>
<dbReference type="SUPFAM" id="SSF54768">
    <property type="entry name" value="dsRNA-binding domain-like"/>
    <property type="match status" value="1"/>
</dbReference>
<dbReference type="InterPro" id="IPR005324">
    <property type="entry name" value="Ribosomal_uS5_C"/>
</dbReference>
<dbReference type="PANTHER" id="PTHR48277">
    <property type="entry name" value="MITOCHONDRIAL RIBOSOMAL PROTEIN S5"/>
    <property type="match status" value="1"/>
</dbReference>
<dbReference type="Pfam" id="PF00333">
    <property type="entry name" value="Ribosomal_S5"/>
    <property type="match status" value="1"/>
</dbReference>
<evidence type="ECO:0000313" key="8">
    <source>
        <dbReference type="Proteomes" id="UP001172155"/>
    </source>
</evidence>
<evidence type="ECO:0000259" key="6">
    <source>
        <dbReference type="PROSITE" id="PS50881"/>
    </source>
</evidence>
<dbReference type="InterPro" id="IPR014721">
    <property type="entry name" value="Ribsml_uS5_D2-typ_fold_subgr"/>
</dbReference>
<feature type="domain" description="S5 DRBM" evidence="6">
    <location>
        <begin position="312"/>
        <end position="375"/>
    </location>
</feature>
<dbReference type="PANTHER" id="PTHR48277:SF1">
    <property type="entry name" value="MITOCHONDRIAL RIBOSOMAL PROTEIN S5"/>
    <property type="match status" value="1"/>
</dbReference>
<reference evidence="7" key="1">
    <citation type="submission" date="2023-06" db="EMBL/GenBank/DDBJ databases">
        <title>Genome-scale phylogeny and comparative genomics of the fungal order Sordariales.</title>
        <authorList>
            <consortium name="Lawrence Berkeley National Laboratory"/>
            <person name="Hensen N."/>
            <person name="Bonometti L."/>
            <person name="Westerberg I."/>
            <person name="Brannstrom I.O."/>
            <person name="Guillou S."/>
            <person name="Cros-Aarteil S."/>
            <person name="Calhoun S."/>
            <person name="Haridas S."/>
            <person name="Kuo A."/>
            <person name="Mondo S."/>
            <person name="Pangilinan J."/>
            <person name="Riley R."/>
            <person name="LaButti K."/>
            <person name="Andreopoulos B."/>
            <person name="Lipzen A."/>
            <person name="Chen C."/>
            <person name="Yanf M."/>
            <person name="Daum C."/>
            <person name="Ng V."/>
            <person name="Clum A."/>
            <person name="Steindorff A."/>
            <person name="Ohm R."/>
            <person name="Martin F."/>
            <person name="Silar P."/>
            <person name="Natvig D."/>
            <person name="Lalanne C."/>
            <person name="Gautier V."/>
            <person name="Ament-velasquez S.L."/>
            <person name="Kruys A."/>
            <person name="Hutchinson M.I."/>
            <person name="Powell A.J."/>
            <person name="Barry K."/>
            <person name="Miller A.N."/>
            <person name="Grigoriev I.V."/>
            <person name="Debuchy R."/>
            <person name="Gladieux P."/>
            <person name="Thoren M.H."/>
            <person name="Johannesson H."/>
        </authorList>
    </citation>
    <scope>NUCLEOTIDE SEQUENCE</scope>
    <source>
        <strain evidence="7">SMH3187-1</strain>
    </source>
</reference>
<dbReference type="GO" id="GO:0003723">
    <property type="term" value="F:RNA binding"/>
    <property type="evidence" value="ECO:0007669"/>
    <property type="project" value="InterPro"/>
</dbReference>
<dbReference type="GO" id="GO:0005737">
    <property type="term" value="C:cytoplasm"/>
    <property type="evidence" value="ECO:0007669"/>
    <property type="project" value="UniProtKB-ARBA"/>
</dbReference>
<protein>
    <submittedName>
        <fullName evidence="7">37S ribosomal protein S5</fullName>
    </submittedName>
</protein>
<keyword evidence="2 4" id="KW-0689">Ribosomal protein</keyword>
<dbReference type="InterPro" id="IPR000851">
    <property type="entry name" value="Ribosomal_uS5"/>
</dbReference>
<name>A0AA40EKF5_9PEZI</name>
<dbReference type="SUPFAM" id="SSF54211">
    <property type="entry name" value="Ribosomal protein S5 domain 2-like"/>
    <property type="match status" value="1"/>
</dbReference>
<dbReference type="Gene3D" id="3.30.160.20">
    <property type="match status" value="1"/>
</dbReference>
<proteinExistence type="inferred from homology"/>
<dbReference type="Pfam" id="PF03719">
    <property type="entry name" value="Ribosomal_S5_C"/>
    <property type="match status" value="1"/>
</dbReference>